<dbReference type="GO" id="GO:0006099">
    <property type="term" value="P:tricarboxylic acid cycle"/>
    <property type="evidence" value="ECO:0007669"/>
    <property type="project" value="UniProtKB-UniPathway"/>
</dbReference>
<dbReference type="SUPFAM" id="SSF52210">
    <property type="entry name" value="Succinyl-CoA synthetase domains"/>
    <property type="match status" value="2"/>
</dbReference>
<dbReference type="EMBL" id="CAHR02000339">
    <property type="protein sequence ID" value="CCG84900.1"/>
    <property type="molecule type" value="Genomic_DNA"/>
</dbReference>
<dbReference type="GO" id="GO:0009361">
    <property type="term" value="C:succinate-CoA ligase complex (ADP-forming)"/>
    <property type="evidence" value="ECO:0007669"/>
    <property type="project" value="TreeGrafter"/>
</dbReference>
<accession>S0BE60</accession>
<dbReference type="InterPro" id="IPR016102">
    <property type="entry name" value="Succinyl-CoA_synth-like"/>
</dbReference>
<keyword evidence="5" id="KW-1185">Reference proteome</keyword>
<dbReference type="FunFam" id="3.40.50.720:FF:000277">
    <property type="entry name" value="Succinate--CoA ligase [ADP-forming] subunit alpha"/>
    <property type="match status" value="1"/>
</dbReference>
<feature type="domain" description="CoA-binding" evidence="3">
    <location>
        <begin position="331"/>
        <end position="427"/>
    </location>
</feature>
<dbReference type="UniPathway" id="UPA00223">
    <property type="reaction ID" value="UER00999"/>
</dbReference>
<dbReference type="Gene3D" id="3.40.50.720">
    <property type="entry name" value="NAD(P)-binding Rossmann-like Domain"/>
    <property type="match status" value="1"/>
</dbReference>
<evidence type="ECO:0000256" key="2">
    <source>
        <dbReference type="ARBA" id="ARBA00022741"/>
    </source>
</evidence>
<dbReference type="eggNOG" id="KOG2799">
    <property type="taxonomic scope" value="Eukaryota"/>
</dbReference>
<evidence type="ECO:0000259" key="3">
    <source>
        <dbReference type="SMART" id="SM00881"/>
    </source>
</evidence>
<dbReference type="eggNOG" id="KOG1255">
    <property type="taxonomic scope" value="Eukaryota"/>
</dbReference>
<dbReference type="GO" id="GO:0000166">
    <property type="term" value="F:nucleotide binding"/>
    <property type="evidence" value="ECO:0007669"/>
    <property type="project" value="UniProtKB-KW"/>
</dbReference>
<evidence type="ECO:0000256" key="1">
    <source>
        <dbReference type="ARBA" id="ARBA00022598"/>
    </source>
</evidence>
<dbReference type="Proteomes" id="UP000013776">
    <property type="component" value="Unassembled WGS sequence"/>
</dbReference>
<dbReference type="InterPro" id="IPR033847">
    <property type="entry name" value="Citrt_syn/SCS-alpha_CS"/>
</dbReference>
<sequence>METGTVVKEIEVQPSLSSIKELVGHAIESNGEPQGTTPNEVGLVSHGKKTSTTLTYSDKSLPEALLEQINQSLRFDTTREHRIQLKSSLNSLWRTFKKYEAEEICFTINDYQDELRFTLESMTVDTDSLKRQPDIASSVEVGKGSELEAQAAQDGLIYSEMDGEIGCIVNGAGLAMATNDTLAHFGSGAANFLDTGGQATTGLLVKAFALLISDSKVKAILVNIFGGVIRCDMIAESIIRAAEELDLHGIPIVVRLRGTNQGIGQKMIADANLALYAVDEIDAAVTKVISVAKSAPSRAPKFNEIPGSKRQFSTRGIVHEDDRLARLQKFDIDASTRLIYQGFTGTVATSNAQATLSYGTNVVGGVSPGKGGTRHLDLPVFNTVQEAKEALRPDATAIFVPAFKAKDAIMEAIEAEIPIIVSVSEGIPIHDTLQVHEALRASGRSRLIGPNCPGLINPAAKVRIGIMPYAQFSPGCIGIISKSGTLSYEGVSETTKHGLGQSIVLGIGGDMLPGTSMVEALSAILPRADTKGVILIGEIGGRMELEAALWIKEHNVQRKPIVGLIAGHTAPEDKVMGHAGALRRSGDLTALDKSRALEEAGVSIVRHTGLLGSRMKALLERLSYRHVTKVFVQTHIAR</sequence>
<comment type="caution">
    <text evidence="4">The sequence shown here is derived from an EMBL/GenBank/DDBJ whole genome shotgun (WGS) entry which is preliminary data.</text>
</comment>
<dbReference type="PRINTS" id="PR01798">
    <property type="entry name" value="SCOASYNTHASE"/>
</dbReference>
<dbReference type="Pfam" id="PF00549">
    <property type="entry name" value="Ligase_CoA"/>
    <property type="match status" value="2"/>
</dbReference>
<dbReference type="SMART" id="SM00881">
    <property type="entry name" value="CoA_binding"/>
    <property type="match status" value="1"/>
</dbReference>
<keyword evidence="1" id="KW-0436">Ligase</keyword>
<dbReference type="GO" id="GO:0005739">
    <property type="term" value="C:mitochondrion"/>
    <property type="evidence" value="ECO:0007669"/>
    <property type="project" value="TreeGrafter"/>
</dbReference>
<evidence type="ECO:0000313" key="4">
    <source>
        <dbReference type="EMBL" id="CCG84900.1"/>
    </source>
</evidence>
<dbReference type="InterPro" id="IPR005811">
    <property type="entry name" value="SUCC_ACL_C"/>
</dbReference>
<reference evidence="4 5" key="1">
    <citation type="journal article" date="2013" name="MBio">
        <title>Genome sequencing of the plant pathogen Taphrina deformans, the causal agent of peach leaf curl.</title>
        <authorList>
            <person name="Cisse O.H."/>
            <person name="Almeida J.M.G.C.F."/>
            <person name="Fonseca A."/>
            <person name="Kumar A.A."/>
            <person name="Salojaervi J."/>
            <person name="Overmyer K."/>
            <person name="Hauser P.M."/>
            <person name="Pagni M."/>
        </authorList>
    </citation>
    <scope>NUCLEOTIDE SEQUENCE [LARGE SCALE GENOMIC DNA]</scope>
    <source>
        <strain evidence="5">PYCC 5710 / ATCC 11124 / CBS 356.35 / IMI 108563 / JCM 9778 / NBRC 8474</strain>
    </source>
</reference>
<dbReference type="AlphaFoldDB" id="S0BE60"/>
<name>S0BE60_TAPDE</name>
<gene>
    <name evidence="4" type="ORF">TAPDE_005458</name>
</gene>
<dbReference type="FunFam" id="3.40.50.261:FF:000001">
    <property type="entry name" value="Succinate--CoA ligase [ADP-forming] subunit beta"/>
    <property type="match status" value="1"/>
</dbReference>
<dbReference type="STRING" id="1097556.S0BE60"/>
<dbReference type="Pfam" id="PF02629">
    <property type="entry name" value="CoA_binding"/>
    <property type="match status" value="1"/>
</dbReference>
<dbReference type="PROSITE" id="PS01216">
    <property type="entry name" value="SUCCINYL_COA_LIG_1"/>
    <property type="match status" value="1"/>
</dbReference>
<evidence type="ECO:0000313" key="5">
    <source>
        <dbReference type="Proteomes" id="UP000013776"/>
    </source>
</evidence>
<organism evidence="4 5">
    <name type="scientific">Taphrina deformans (strain PYCC 5710 / ATCC 11124 / CBS 356.35 / IMI 108563 / JCM 9778 / NBRC 8474)</name>
    <name type="common">Peach leaf curl fungus</name>
    <name type="synonym">Lalaria deformans</name>
    <dbReference type="NCBI Taxonomy" id="1097556"/>
    <lineage>
        <taxon>Eukaryota</taxon>
        <taxon>Fungi</taxon>
        <taxon>Dikarya</taxon>
        <taxon>Ascomycota</taxon>
        <taxon>Taphrinomycotina</taxon>
        <taxon>Taphrinomycetes</taxon>
        <taxon>Taphrinales</taxon>
        <taxon>Taphrinaceae</taxon>
        <taxon>Taphrina</taxon>
    </lineage>
</organism>
<dbReference type="OrthoDB" id="1664372at2759"/>
<dbReference type="GO" id="GO:0004776">
    <property type="term" value="F:succinate-CoA ligase (GDP-forming) activity"/>
    <property type="evidence" value="ECO:0007669"/>
    <property type="project" value="TreeGrafter"/>
</dbReference>
<protein>
    <recommendedName>
        <fullName evidence="3">CoA-binding domain-containing protein</fullName>
    </recommendedName>
</protein>
<dbReference type="PANTHER" id="PTHR11117:SF6">
    <property type="entry name" value="SYNTHETASE SUBUNIT ALPHA, PUTATIVE (AFU_ORTHOLOGUE AFUA_1G10830)-RELATED"/>
    <property type="match status" value="1"/>
</dbReference>
<keyword evidence="2" id="KW-0547">Nucleotide-binding</keyword>
<dbReference type="PANTHER" id="PTHR11117">
    <property type="entry name" value="SUCCINYL-COA LIGASE SUBUNIT ALPHA"/>
    <property type="match status" value="1"/>
</dbReference>
<proteinExistence type="predicted"/>
<dbReference type="GO" id="GO:0004775">
    <property type="term" value="F:succinate-CoA ligase (ADP-forming) activity"/>
    <property type="evidence" value="ECO:0007669"/>
    <property type="project" value="TreeGrafter"/>
</dbReference>
<dbReference type="InterPro" id="IPR003781">
    <property type="entry name" value="CoA-bd"/>
</dbReference>
<dbReference type="InterPro" id="IPR036291">
    <property type="entry name" value="NAD(P)-bd_dom_sf"/>
</dbReference>
<dbReference type="Gene3D" id="3.40.50.261">
    <property type="entry name" value="Succinyl-CoA synthetase domains"/>
    <property type="match status" value="2"/>
</dbReference>
<dbReference type="SUPFAM" id="SSF51735">
    <property type="entry name" value="NAD(P)-binding Rossmann-fold domains"/>
    <property type="match status" value="1"/>
</dbReference>